<dbReference type="SMART" id="SM00899">
    <property type="entry name" value="FeoA"/>
    <property type="match status" value="1"/>
</dbReference>
<evidence type="ECO:0000313" key="3">
    <source>
        <dbReference type="EMBL" id="ERF59916.1"/>
    </source>
</evidence>
<dbReference type="PANTHER" id="PTHR43151">
    <property type="entry name" value="FEOA FAMILY PROTEIN"/>
    <property type="match status" value="1"/>
</dbReference>
<dbReference type="SUPFAM" id="SSF50037">
    <property type="entry name" value="C-terminal domain of transcriptional repressors"/>
    <property type="match status" value="1"/>
</dbReference>
<sequence length="70" mass="7496">MMPLSMCAIGDECTVKKVGGTAEVKQRLNEIGFNVGTAVTVISTTDGNIIVQVKESRIALNRAMANRIMV</sequence>
<dbReference type="InterPro" id="IPR008988">
    <property type="entry name" value="Transcriptional_repressor_C"/>
</dbReference>
<dbReference type="OrthoDB" id="5984at2"/>
<dbReference type="eggNOG" id="COG1918">
    <property type="taxonomic scope" value="Bacteria"/>
</dbReference>
<dbReference type="Proteomes" id="UP000016412">
    <property type="component" value="Unassembled WGS sequence"/>
</dbReference>
<dbReference type="InterPro" id="IPR053184">
    <property type="entry name" value="FeoA-like"/>
</dbReference>
<dbReference type="EMBL" id="AUZJ01000054">
    <property type="protein sequence ID" value="ERF59916.1"/>
    <property type="molecule type" value="Genomic_DNA"/>
</dbReference>
<evidence type="ECO:0000313" key="4">
    <source>
        <dbReference type="Proteomes" id="UP000016412"/>
    </source>
</evidence>
<protein>
    <submittedName>
        <fullName evidence="3">FeoA domain protein</fullName>
    </submittedName>
</protein>
<comment type="caution">
    <text evidence="3">The sequence shown here is derived from an EMBL/GenBank/DDBJ whole genome shotgun (WGS) entry which is preliminary data.</text>
</comment>
<dbReference type="AlphaFoldDB" id="U1FKL9"/>
<dbReference type="Gene3D" id="2.30.30.90">
    <property type="match status" value="1"/>
</dbReference>
<dbReference type="RefSeq" id="WP_021331111.1">
    <property type="nucleotide sequence ID" value="NZ_AUZJ01000054.1"/>
</dbReference>
<dbReference type="GO" id="GO:0046914">
    <property type="term" value="F:transition metal ion binding"/>
    <property type="evidence" value="ECO:0007669"/>
    <property type="project" value="InterPro"/>
</dbReference>
<name>U1FKL9_TRESO</name>
<evidence type="ECO:0000259" key="2">
    <source>
        <dbReference type="SMART" id="SM00899"/>
    </source>
</evidence>
<feature type="domain" description="Ferrous iron transporter FeoA-like" evidence="2">
    <location>
        <begin position="2"/>
        <end position="70"/>
    </location>
</feature>
<dbReference type="PANTHER" id="PTHR43151:SF1">
    <property type="entry name" value="SSR2333 PROTEIN"/>
    <property type="match status" value="1"/>
</dbReference>
<organism evidence="3 4">
    <name type="scientific">Treponema socranskii subsp. socranskii VPI DR56BR1116 = ATCC 35536</name>
    <dbReference type="NCBI Taxonomy" id="1125725"/>
    <lineage>
        <taxon>Bacteria</taxon>
        <taxon>Pseudomonadati</taxon>
        <taxon>Spirochaetota</taxon>
        <taxon>Spirochaetia</taxon>
        <taxon>Spirochaetales</taxon>
        <taxon>Treponemataceae</taxon>
        <taxon>Treponema</taxon>
    </lineage>
</organism>
<accession>U1FKL9</accession>
<keyword evidence="1" id="KW-0408">Iron</keyword>
<dbReference type="InterPro" id="IPR038157">
    <property type="entry name" value="FeoA_core_dom"/>
</dbReference>
<proteinExistence type="predicted"/>
<evidence type="ECO:0000256" key="1">
    <source>
        <dbReference type="ARBA" id="ARBA00023004"/>
    </source>
</evidence>
<gene>
    <name evidence="3" type="ORF">HMPREF1325_0643</name>
</gene>
<dbReference type="InterPro" id="IPR007167">
    <property type="entry name" value="Fe-transptr_FeoA-like"/>
</dbReference>
<dbReference type="STRING" id="1125725.HMPREF1325_0643"/>
<dbReference type="PATRIC" id="fig|1125725.3.peg.2137"/>
<reference evidence="3 4" key="1">
    <citation type="submission" date="2013-08" db="EMBL/GenBank/DDBJ databases">
        <authorList>
            <person name="Durkin A.S."/>
            <person name="Haft D.R."/>
            <person name="McCorrison J."/>
            <person name="Torralba M."/>
            <person name="Gillis M."/>
            <person name="Haft D.H."/>
            <person name="Methe B."/>
            <person name="Sutton G."/>
            <person name="Nelson K.E."/>
        </authorList>
    </citation>
    <scope>NUCLEOTIDE SEQUENCE [LARGE SCALE GENOMIC DNA]</scope>
    <source>
        <strain evidence="3 4">VPI DR56BR1116</strain>
    </source>
</reference>
<dbReference type="Pfam" id="PF04023">
    <property type="entry name" value="FeoA"/>
    <property type="match status" value="1"/>
</dbReference>